<dbReference type="InterPro" id="IPR002058">
    <property type="entry name" value="PAP_assoc"/>
</dbReference>
<feature type="non-terminal residue" evidence="19">
    <location>
        <position position="1"/>
    </location>
</feature>
<sequence>MPLPFLRKQMNKEDVHLSKSLSWLLRHGAIKEGLALSHEGYLPVEELLQHKIFKGKYVIADIERVVANNDKQRFKLRWNTDKNILEIKANQGHTIKVDDTDLVPILEPKYKTVVHGTYFRCWPKIKVEGLSRMRRRHIHLSKGILGSNVTSGPRSNVQIYIFIDLAKALAGGLKFYESENGVILTAGNEQGLLSPIYFEKVVDAQTGELLICPNKIHISGYPSYTQPQDIEQAFSQYGNLTLDRVTEKFATLSFKNAEQAKAALQDRVILYGEFLTVKPFTNRPGNSNTNSPRKERRGKKKDIKCEDATLNDIIQPQNIDLSGTFDQQLSNIINAVRLTQEEVSARCQVYYDLEMALRQQWPGCKAVPYGSITTGLAMKCSDADCFVSVPREGRPPAHSAVRRAKAALLARPRTFGELVAIPRASTPLLKLRHLPTGTRCDVTFKTILGSQNSKLVSCLLHTDPRLVPVAVADQTRPRPLLPSVRWLQKDPVHEFIVDFWNAGFRADLGWTPPSADAAPVWDLLGGFFEFYANFAFDELIVCPYVGYPVRKQAFADAEHVPSEFERYKFNVDREHVPPLRCDTPLCIQDPIEQSHNVASSVSSKIAQNILEFFKFAAAAYARERATGCKDFLKALLLTRPKILRPRAVTEYRIVLTARELEAIEKPEWKAVVKDIVLVIFKDMLRIDLQNMVEKTTESQKERTTYDARLTKALWKRNRFSLLYNALALDLVERQKRITEEILKAEKHACKLSFRLVLTVTSEPRKVAISLNMSDGEPNQFREFGKFFSGVILTWVKALLMPHLKASAANAPVNVKDTIKIIDSNLDSSSDSDDSVSVEPRKDPRAGNGAAPKPT</sequence>
<dbReference type="Gene3D" id="3.30.460.10">
    <property type="entry name" value="Beta Polymerase, domain 2"/>
    <property type="match status" value="1"/>
</dbReference>
<dbReference type="PANTHER" id="PTHR12684:SF2">
    <property type="entry name" value="TRNA 2'-PHOSPHOTRANSFERASE 1"/>
    <property type="match status" value="1"/>
</dbReference>
<dbReference type="InterPro" id="IPR012677">
    <property type="entry name" value="Nucleotide-bd_a/b_plait_sf"/>
</dbReference>
<dbReference type="SMART" id="SM00360">
    <property type="entry name" value="RRM"/>
    <property type="match status" value="1"/>
</dbReference>
<comment type="function">
    <text evidence="1">Catalyzes the last step of tRNA splicing, the transfer of the splice junction 2'-phosphate from ligated tRNA to NAD to produce ADP-ribose 1''-2'' cyclic phosphate.</text>
</comment>
<dbReference type="InterPro" id="IPR042081">
    <property type="entry name" value="RNA_2'-PTrans_C"/>
</dbReference>
<dbReference type="EC" id="2.7.1.160" evidence="3"/>
<dbReference type="InterPro" id="IPR054708">
    <property type="entry name" value="MTPAP-like_central"/>
</dbReference>
<keyword evidence="11" id="KW-0520">NAD</keyword>
<evidence type="ECO:0000256" key="12">
    <source>
        <dbReference type="ARBA" id="ARBA00030790"/>
    </source>
</evidence>
<keyword evidence="6" id="KW-0808">Transferase</keyword>
<dbReference type="PROSITE" id="PS50102">
    <property type="entry name" value="RRM"/>
    <property type="match status" value="1"/>
</dbReference>
<evidence type="ECO:0000313" key="20">
    <source>
        <dbReference type="Proteomes" id="UP000837857"/>
    </source>
</evidence>
<dbReference type="Gene3D" id="3.20.170.30">
    <property type="match status" value="1"/>
</dbReference>
<dbReference type="Gene3D" id="1.10.1410.10">
    <property type="match status" value="1"/>
</dbReference>
<evidence type="ECO:0000256" key="1">
    <source>
        <dbReference type="ARBA" id="ARBA00003343"/>
    </source>
</evidence>
<evidence type="ECO:0000256" key="11">
    <source>
        <dbReference type="ARBA" id="ARBA00023027"/>
    </source>
</evidence>
<evidence type="ECO:0000256" key="5">
    <source>
        <dbReference type="ARBA" id="ARBA00021679"/>
    </source>
</evidence>
<dbReference type="Pfam" id="PF22600">
    <property type="entry name" value="MTPAP-like_central"/>
    <property type="match status" value="1"/>
</dbReference>
<protein>
    <recommendedName>
        <fullName evidence="5">Speckle targeted PIP5K1A-regulated poly(A) polymerase</fullName>
        <ecNumber evidence="3">2.7.1.160</ecNumber>
        <ecNumber evidence="4">2.7.7.52</ecNumber>
    </recommendedName>
    <alternativeName>
        <fullName evidence="12">RNA-binding motif protein 21</fullName>
    </alternativeName>
    <alternativeName>
        <fullName evidence="13">U6 snRNA-specific terminal uridylyltransferase 1</fullName>
    </alternativeName>
</protein>
<accession>A0ABN8HTQ4</accession>
<keyword evidence="7" id="KW-0548">Nucleotidyltransferase</keyword>
<dbReference type="SUPFAM" id="SSF81631">
    <property type="entry name" value="PAP/OAS1 substrate-binding domain"/>
    <property type="match status" value="1"/>
</dbReference>
<keyword evidence="8" id="KW-0479">Metal-binding</keyword>
<evidence type="ECO:0000256" key="4">
    <source>
        <dbReference type="ARBA" id="ARBA00012472"/>
    </source>
</evidence>
<dbReference type="Gene3D" id="3.30.70.330">
    <property type="match status" value="1"/>
</dbReference>
<keyword evidence="20" id="KW-1185">Reference proteome</keyword>
<evidence type="ECO:0000256" key="10">
    <source>
        <dbReference type="ARBA" id="ARBA00022884"/>
    </source>
</evidence>
<dbReference type="Pfam" id="PF03828">
    <property type="entry name" value="PAP_assoc"/>
    <property type="match status" value="1"/>
</dbReference>
<evidence type="ECO:0000256" key="17">
    <source>
        <dbReference type="SAM" id="MobiDB-lite"/>
    </source>
</evidence>
<evidence type="ECO:0000256" key="13">
    <source>
        <dbReference type="ARBA" id="ARBA00033036"/>
    </source>
</evidence>
<dbReference type="Gene3D" id="1.10.10.970">
    <property type="entry name" value="RNA 2'-phosphotransferase, Tpt1/KptA family, N-terminal domain"/>
    <property type="match status" value="1"/>
</dbReference>
<dbReference type="InterPro" id="IPR035979">
    <property type="entry name" value="RBD_domain_sf"/>
</dbReference>
<reference evidence="19" key="1">
    <citation type="submission" date="2022-03" db="EMBL/GenBank/DDBJ databases">
        <authorList>
            <person name="Martin H S."/>
        </authorList>
    </citation>
    <scope>NUCLEOTIDE SEQUENCE</scope>
</reference>
<evidence type="ECO:0000256" key="6">
    <source>
        <dbReference type="ARBA" id="ARBA00022679"/>
    </source>
</evidence>
<dbReference type="EMBL" id="OW152825">
    <property type="protein sequence ID" value="CAH2041218.1"/>
    <property type="molecule type" value="Genomic_DNA"/>
</dbReference>
<dbReference type="SUPFAM" id="SSF81301">
    <property type="entry name" value="Nucleotidyltransferase"/>
    <property type="match status" value="1"/>
</dbReference>
<dbReference type="InterPro" id="IPR042080">
    <property type="entry name" value="RNA_2'-PTrans_N"/>
</dbReference>
<comment type="catalytic activity">
    <reaction evidence="15">
        <text>RNA(n) + UTP = RNA(n)-3'-uridine ribonucleotide + diphosphate</text>
        <dbReference type="Rhea" id="RHEA:14785"/>
        <dbReference type="Rhea" id="RHEA-COMP:14527"/>
        <dbReference type="Rhea" id="RHEA-COMP:17348"/>
        <dbReference type="ChEBI" id="CHEBI:33019"/>
        <dbReference type="ChEBI" id="CHEBI:46398"/>
        <dbReference type="ChEBI" id="CHEBI:140395"/>
        <dbReference type="ChEBI" id="CHEBI:173116"/>
        <dbReference type="EC" id="2.7.7.52"/>
    </reaction>
</comment>
<evidence type="ECO:0000256" key="2">
    <source>
        <dbReference type="ARBA" id="ARBA00009836"/>
    </source>
</evidence>
<dbReference type="PANTHER" id="PTHR12684">
    <property type="entry name" value="PUTATIVE PHOSPHOTRANSFERASE"/>
    <property type="match status" value="1"/>
</dbReference>
<comment type="catalytic activity">
    <reaction evidence="14">
        <text>2'-phospho-[ligated tRNA] + NAD(+) = mature tRNA + ADP-alpha-D-ribose 1'',2''-cyclic phosphate + nicotinamide</text>
        <dbReference type="Rhea" id="RHEA:23324"/>
        <dbReference type="Rhea" id="RHEA-COMP:11106"/>
        <dbReference type="Rhea" id="RHEA-COMP:11107"/>
        <dbReference type="ChEBI" id="CHEBI:17154"/>
        <dbReference type="ChEBI" id="CHEBI:57540"/>
        <dbReference type="ChEBI" id="CHEBI:76596"/>
        <dbReference type="ChEBI" id="CHEBI:82883"/>
        <dbReference type="ChEBI" id="CHEBI:85027"/>
        <dbReference type="EC" id="2.7.1.160"/>
    </reaction>
</comment>
<dbReference type="Pfam" id="PF00076">
    <property type="entry name" value="RRM_1"/>
    <property type="match status" value="1"/>
</dbReference>
<dbReference type="Pfam" id="PF01885">
    <property type="entry name" value="PTS_2-RNA"/>
    <property type="match status" value="1"/>
</dbReference>
<gene>
    <name evidence="19" type="ORF">IPOD504_LOCUS2997</name>
</gene>
<dbReference type="InterPro" id="IPR002745">
    <property type="entry name" value="Ptrans_KptA/Tpt1"/>
</dbReference>
<proteinExistence type="inferred from homology"/>
<feature type="region of interest" description="Disordered" evidence="17">
    <location>
        <begin position="281"/>
        <end position="302"/>
    </location>
</feature>
<dbReference type="Proteomes" id="UP000837857">
    <property type="component" value="Chromosome 13"/>
</dbReference>
<evidence type="ECO:0000256" key="16">
    <source>
        <dbReference type="PROSITE-ProRule" id="PRU00176"/>
    </source>
</evidence>
<evidence type="ECO:0000259" key="18">
    <source>
        <dbReference type="PROSITE" id="PS50102"/>
    </source>
</evidence>
<dbReference type="CDD" id="cd05402">
    <property type="entry name" value="NT_PAP_TUTase"/>
    <property type="match status" value="1"/>
</dbReference>
<dbReference type="InterPro" id="IPR043519">
    <property type="entry name" value="NT_sf"/>
</dbReference>
<evidence type="ECO:0000313" key="19">
    <source>
        <dbReference type="EMBL" id="CAH2041218.1"/>
    </source>
</evidence>
<evidence type="ECO:0000256" key="7">
    <source>
        <dbReference type="ARBA" id="ARBA00022695"/>
    </source>
</evidence>
<dbReference type="SUPFAM" id="SSF54928">
    <property type="entry name" value="RNA-binding domain, RBD"/>
    <property type="match status" value="1"/>
</dbReference>
<organism evidence="19 20">
    <name type="scientific">Iphiclides podalirius</name>
    <name type="common">scarce swallowtail</name>
    <dbReference type="NCBI Taxonomy" id="110791"/>
    <lineage>
        <taxon>Eukaryota</taxon>
        <taxon>Metazoa</taxon>
        <taxon>Ecdysozoa</taxon>
        <taxon>Arthropoda</taxon>
        <taxon>Hexapoda</taxon>
        <taxon>Insecta</taxon>
        <taxon>Pterygota</taxon>
        <taxon>Neoptera</taxon>
        <taxon>Endopterygota</taxon>
        <taxon>Lepidoptera</taxon>
        <taxon>Glossata</taxon>
        <taxon>Ditrysia</taxon>
        <taxon>Papilionoidea</taxon>
        <taxon>Papilionidae</taxon>
        <taxon>Papilioninae</taxon>
        <taxon>Iphiclides</taxon>
    </lineage>
</organism>
<evidence type="ECO:0000256" key="8">
    <source>
        <dbReference type="ARBA" id="ARBA00022723"/>
    </source>
</evidence>
<evidence type="ECO:0000256" key="3">
    <source>
        <dbReference type="ARBA" id="ARBA00012007"/>
    </source>
</evidence>
<dbReference type="EC" id="2.7.7.52" evidence="4"/>
<evidence type="ECO:0000256" key="15">
    <source>
        <dbReference type="ARBA" id="ARBA00049105"/>
    </source>
</evidence>
<dbReference type="SUPFAM" id="SSF56399">
    <property type="entry name" value="ADP-ribosylation"/>
    <property type="match status" value="1"/>
</dbReference>
<keyword evidence="10 16" id="KW-0694">RNA-binding</keyword>
<evidence type="ECO:0000256" key="9">
    <source>
        <dbReference type="ARBA" id="ARBA00022842"/>
    </source>
</evidence>
<dbReference type="InterPro" id="IPR000504">
    <property type="entry name" value="RRM_dom"/>
</dbReference>
<keyword evidence="9" id="KW-0460">Magnesium</keyword>
<feature type="region of interest" description="Disordered" evidence="17">
    <location>
        <begin position="823"/>
        <end position="854"/>
    </location>
</feature>
<feature type="domain" description="RRM" evidence="18">
    <location>
        <begin position="214"/>
        <end position="282"/>
    </location>
</feature>
<comment type="similarity">
    <text evidence="2">Belongs to the KptA/TPT1 family.</text>
</comment>
<name>A0ABN8HTQ4_9NEOP</name>
<evidence type="ECO:0000256" key="14">
    <source>
        <dbReference type="ARBA" id="ARBA00047949"/>
    </source>
</evidence>